<keyword evidence="13 16" id="KW-0472">Membrane</keyword>
<keyword evidence="9" id="KW-0274">FAD</keyword>
<evidence type="ECO:0000256" key="1">
    <source>
        <dbReference type="ARBA" id="ARBA00004236"/>
    </source>
</evidence>
<dbReference type="GO" id="GO:0005886">
    <property type="term" value="C:plasma membrane"/>
    <property type="evidence" value="ECO:0007669"/>
    <property type="project" value="UniProtKB-SubCell"/>
</dbReference>
<organism evidence="19 20">
    <name type="scientific">Perkinsus olseni</name>
    <name type="common">Perkinsus atlanticus</name>
    <dbReference type="NCBI Taxonomy" id="32597"/>
    <lineage>
        <taxon>Eukaryota</taxon>
        <taxon>Sar</taxon>
        <taxon>Alveolata</taxon>
        <taxon>Perkinsozoa</taxon>
        <taxon>Perkinsea</taxon>
        <taxon>Perkinsida</taxon>
        <taxon>Perkinsidae</taxon>
        <taxon>Perkinsus</taxon>
    </lineage>
</organism>
<keyword evidence="5" id="KW-0254">Endocytosis</keyword>
<dbReference type="Gene3D" id="3.90.25.10">
    <property type="entry name" value="UDP-galactose 4-epimerase, domain 1"/>
    <property type="match status" value="1"/>
</dbReference>
<dbReference type="Gene3D" id="3.30.390.30">
    <property type="match status" value="1"/>
</dbReference>
<feature type="compositionally biased region" description="Acidic residues" evidence="15">
    <location>
        <begin position="1728"/>
        <end position="1742"/>
    </location>
</feature>
<dbReference type="InterPro" id="IPR011012">
    <property type="entry name" value="Longin-like_dom_sf"/>
</dbReference>
<feature type="domain" description="MHD" evidence="17">
    <location>
        <begin position="1260"/>
        <end position="1525"/>
    </location>
</feature>
<gene>
    <name evidence="19" type="primary">AIFM3_2</name>
    <name evidence="19" type="ORF">FOZ61_010694</name>
</gene>
<dbReference type="Gene3D" id="3.40.50.720">
    <property type="entry name" value="NAD(P)-binding Rossmann-like Domain"/>
    <property type="match status" value="1"/>
</dbReference>
<name>A0A7J6MH09_PEROL</name>
<dbReference type="InterPro" id="IPR018240">
    <property type="entry name" value="Clathrin_mu_CS"/>
</dbReference>
<dbReference type="GO" id="GO:0030131">
    <property type="term" value="C:clathrin adaptor complex"/>
    <property type="evidence" value="ECO:0007669"/>
    <property type="project" value="InterPro"/>
</dbReference>
<keyword evidence="10" id="KW-0653">Protein transport</keyword>
<feature type="transmembrane region" description="Helical" evidence="16">
    <location>
        <begin position="1752"/>
        <end position="1776"/>
    </location>
</feature>
<dbReference type="Pfam" id="PF07992">
    <property type="entry name" value="Pyr_redox_2"/>
    <property type="match status" value="1"/>
</dbReference>
<dbReference type="SUPFAM" id="SSF55424">
    <property type="entry name" value="FAD/NAD-linked reductases, dimerisation (C-terminal) domain"/>
    <property type="match status" value="1"/>
</dbReference>
<dbReference type="GO" id="GO:0016491">
    <property type="term" value="F:oxidoreductase activity"/>
    <property type="evidence" value="ECO:0007669"/>
    <property type="project" value="InterPro"/>
</dbReference>
<proteinExistence type="predicted"/>
<keyword evidence="6" id="KW-0285">Flavoprotein</keyword>
<evidence type="ECO:0000256" key="8">
    <source>
        <dbReference type="ARBA" id="ARBA00022723"/>
    </source>
</evidence>
<feature type="transmembrane region" description="Helical" evidence="16">
    <location>
        <begin position="1782"/>
        <end position="1805"/>
    </location>
</feature>
<evidence type="ECO:0000256" key="7">
    <source>
        <dbReference type="ARBA" id="ARBA00022714"/>
    </source>
</evidence>
<dbReference type="EMBL" id="JABAHT010000009">
    <property type="protein sequence ID" value="KAF4670470.1"/>
    <property type="molecule type" value="Genomic_DNA"/>
</dbReference>
<evidence type="ECO:0000256" key="15">
    <source>
        <dbReference type="SAM" id="MobiDB-lite"/>
    </source>
</evidence>
<dbReference type="InterPro" id="IPR043512">
    <property type="entry name" value="Mu2_C"/>
</dbReference>
<dbReference type="InterPro" id="IPR023753">
    <property type="entry name" value="FAD/NAD-binding_dom"/>
</dbReference>
<dbReference type="Pfam" id="PF01370">
    <property type="entry name" value="Epimerase"/>
    <property type="match status" value="1"/>
</dbReference>
<dbReference type="GO" id="GO:0046872">
    <property type="term" value="F:metal ion binding"/>
    <property type="evidence" value="ECO:0007669"/>
    <property type="project" value="UniProtKB-KW"/>
</dbReference>
<dbReference type="Gene3D" id="2.102.10.10">
    <property type="entry name" value="Rieske [2Fe-2S] iron-sulphur domain"/>
    <property type="match status" value="1"/>
</dbReference>
<dbReference type="SUPFAM" id="SSF50022">
    <property type="entry name" value="ISP domain"/>
    <property type="match status" value="1"/>
</dbReference>
<dbReference type="InterPro" id="IPR017941">
    <property type="entry name" value="Rieske_2Fe-2S"/>
</dbReference>
<feature type="compositionally biased region" description="Low complexity" evidence="15">
    <location>
        <begin position="90"/>
        <end position="123"/>
    </location>
</feature>
<keyword evidence="16" id="KW-0812">Transmembrane</keyword>
<dbReference type="InterPro" id="IPR016156">
    <property type="entry name" value="FAD/NAD-linked_Rdtase_dimer_sf"/>
</dbReference>
<dbReference type="Proteomes" id="UP000570595">
    <property type="component" value="Unassembled WGS sequence"/>
</dbReference>
<feature type="domain" description="Rieske" evidence="18">
    <location>
        <begin position="217"/>
        <end position="289"/>
    </location>
</feature>
<dbReference type="InterPro" id="IPR043532">
    <property type="entry name" value="AP2_Mu_N"/>
</dbReference>
<dbReference type="InterPro" id="IPR001509">
    <property type="entry name" value="Epimerase_deHydtase"/>
</dbReference>
<dbReference type="CDD" id="cd09251">
    <property type="entry name" value="AP-2_Mu2_Cterm"/>
    <property type="match status" value="1"/>
</dbReference>
<dbReference type="InterPro" id="IPR050431">
    <property type="entry name" value="Adaptor_comp_med_subunit"/>
</dbReference>
<dbReference type="InterPro" id="IPR028565">
    <property type="entry name" value="MHD"/>
</dbReference>
<evidence type="ECO:0000313" key="20">
    <source>
        <dbReference type="Proteomes" id="UP000570595"/>
    </source>
</evidence>
<dbReference type="InterPro" id="IPR036922">
    <property type="entry name" value="Rieske_2Fe-2S_sf"/>
</dbReference>
<keyword evidence="8" id="KW-0479">Metal-binding</keyword>
<keyword evidence="12" id="KW-0411">Iron-sulfur</keyword>
<accession>A0A7J6MH09</accession>
<dbReference type="PROSITE" id="PS00991">
    <property type="entry name" value="CLAT_ADAPTOR_M_2"/>
    <property type="match status" value="1"/>
</dbReference>
<comment type="caution">
    <text evidence="19">The sequence shown here is derived from an EMBL/GenBank/DDBJ whole genome shotgun (WGS) entry which is preliminary data.</text>
</comment>
<keyword evidence="4" id="KW-1003">Cell membrane</keyword>
<evidence type="ECO:0000256" key="11">
    <source>
        <dbReference type="ARBA" id="ARBA00023004"/>
    </source>
</evidence>
<keyword evidence="11" id="KW-0408">Iron</keyword>
<dbReference type="InterPro" id="IPR028202">
    <property type="entry name" value="Reductase_C"/>
</dbReference>
<evidence type="ECO:0000256" key="16">
    <source>
        <dbReference type="SAM" id="Phobius"/>
    </source>
</evidence>
<dbReference type="SUPFAM" id="SSF49447">
    <property type="entry name" value="Second domain of Mu2 adaptin subunit (ap50) of ap2 adaptor"/>
    <property type="match status" value="1"/>
</dbReference>
<evidence type="ECO:0000313" key="19">
    <source>
        <dbReference type="EMBL" id="KAF4670470.1"/>
    </source>
</evidence>
<feature type="region of interest" description="Disordered" evidence="15">
    <location>
        <begin position="922"/>
        <end position="943"/>
    </location>
</feature>
<keyword evidence="3" id="KW-0813">Transport</keyword>
<evidence type="ECO:0000259" key="18">
    <source>
        <dbReference type="PROSITE" id="PS51296"/>
    </source>
</evidence>
<dbReference type="GO" id="GO:0005905">
    <property type="term" value="C:clathrin-coated pit"/>
    <property type="evidence" value="ECO:0007669"/>
    <property type="project" value="UniProtKB-KW"/>
</dbReference>
<evidence type="ECO:0000256" key="10">
    <source>
        <dbReference type="ARBA" id="ARBA00022927"/>
    </source>
</evidence>
<dbReference type="InterPro" id="IPR001392">
    <property type="entry name" value="Clathrin_mu"/>
</dbReference>
<keyword evidence="7" id="KW-0001">2Fe-2S</keyword>
<evidence type="ECO:0000256" key="14">
    <source>
        <dbReference type="ARBA" id="ARBA00023176"/>
    </source>
</evidence>
<feature type="region of interest" description="Disordered" evidence="15">
    <location>
        <begin position="1723"/>
        <end position="1742"/>
    </location>
</feature>
<dbReference type="InterPro" id="IPR036291">
    <property type="entry name" value="NAD(P)-bd_dom_sf"/>
</dbReference>
<dbReference type="PANTHER" id="PTHR10529">
    <property type="entry name" value="AP COMPLEX SUBUNIT MU"/>
    <property type="match status" value="1"/>
</dbReference>
<dbReference type="GO" id="GO:0006897">
    <property type="term" value="P:endocytosis"/>
    <property type="evidence" value="ECO:0007669"/>
    <property type="project" value="UniProtKB-KW"/>
</dbReference>
<evidence type="ECO:0000256" key="2">
    <source>
        <dbReference type="ARBA" id="ARBA00004277"/>
    </source>
</evidence>
<dbReference type="InterPro" id="IPR036188">
    <property type="entry name" value="FAD/NAD-bd_sf"/>
</dbReference>
<feature type="region of interest" description="Disordered" evidence="15">
    <location>
        <begin position="1815"/>
        <end position="1840"/>
    </location>
</feature>
<dbReference type="PROSITE" id="PS00990">
    <property type="entry name" value="CLAT_ADAPTOR_M_1"/>
    <property type="match status" value="1"/>
</dbReference>
<dbReference type="Pfam" id="PF00928">
    <property type="entry name" value="Adap_comp_sub"/>
    <property type="match status" value="1"/>
</dbReference>
<keyword evidence="16" id="KW-1133">Transmembrane helix</keyword>
<dbReference type="Gene3D" id="3.50.50.60">
    <property type="entry name" value="FAD/NAD(P)-binding domain"/>
    <property type="match status" value="2"/>
</dbReference>
<evidence type="ECO:0000256" key="6">
    <source>
        <dbReference type="ARBA" id="ARBA00022630"/>
    </source>
</evidence>
<dbReference type="Gene3D" id="3.30.450.60">
    <property type="match status" value="1"/>
</dbReference>
<dbReference type="FunFam" id="3.30.450.60:FF:000002">
    <property type="entry name" value="AP-2 complex subunit mu, putative"/>
    <property type="match status" value="1"/>
</dbReference>
<dbReference type="SUPFAM" id="SSF51905">
    <property type="entry name" value="FAD/NAD(P)-binding domain"/>
    <property type="match status" value="2"/>
</dbReference>
<dbReference type="GO" id="GO:0006886">
    <property type="term" value="P:intracellular protein transport"/>
    <property type="evidence" value="ECO:0007669"/>
    <property type="project" value="InterPro"/>
</dbReference>
<comment type="subcellular location">
    <subcellularLocation>
        <location evidence="1">Cell membrane</location>
    </subcellularLocation>
    <subcellularLocation>
        <location evidence="2">Membrane</location>
        <location evidence="2">Coated pit</location>
        <topology evidence="2">Peripheral membrane protein</topology>
        <orientation evidence="2">Cytoplasmic side</orientation>
    </subcellularLocation>
</comment>
<keyword evidence="14" id="KW-0168">Coated pit</keyword>
<dbReference type="OrthoDB" id="10259133at2759"/>
<sequence>MINVQATGQQAQQGASLVYAVPQQPQQVGIDVNGDGQPDIMVPVGTQVVVQQQQQQQQTQPCVYQQQPASPMVAPQVQISNQAPYSQSRQAYPNPYAQSQPQQQQQPQVYGSQYAQQPPQQVQMSAHGSKKDGKKDDDDSSGCCACCACLLVVPCCAALGALLGSMFGGDIAEALGDAAGAIGDAIPTLGEADGSRSAMLLAFSLVKSIICRSRKGILYVSLRGQLYATGSKCTYKGCDLKDGLFVNDTVACPKHDAAYDITTGVPVRGPGLEGLCTYRVEERRDGKVYVDIPKNKGMWVQGETVAMAKLFTIVGGGAAAASACEAMRQNGYTGRIVMVTREAHPPYDRPELSKRLDPARDPTGLYLRESEFYEKYGIEVLTSSTVVNVDTKGKNITIEGPQGLRSQLDYDKCLYAAGADPVVPDVLGSDADNVHFLRTAEDATRIADSLRVGHKVLIIGSGFIAMEMASALENKGLDIAIVGHDRRPLERILGRKVARFFSAGLEANKMKYYGNSEVRLFRYTKDLHGEASSGDTVNGCELTDGEVLPVDVVIVGIGADPNTEPLKGVELLPDGSVPTDQYLAVVMPDGSSNDSLYAAGDVASYPDVKTGDLTRVQHWDVAMQQGRVAAANMTGSSRPYITSPFFWTTLFGRSLQYVGNTGGREQSEHFDDVYIEGDVDKCNFVAFYCKGDSVVAAATVGRDPVASGVEEMMNRGKMPKTSELKLGICNAEDIMKRLHKLDKEKPKRLVRRIAESEEIADAPEDVDSSIEDARQHAVSFLAMSSPPPLHVLVTGGAGFIGSHVAEALLRRGCRVTNVDSLNEYYDVSIKKEALRRLEEVSQEVGAGYVFHRLDLADASAIEKALDQQQVDVICHLAAQAGVRYSIDHATEVVGANITATVNVFELARKQGVKKVVAASSSSVYGDSSTPPFKENSESADKPVSPYAATKRSCELFAETYAHLYGLDIIMLSRFFTVYGPRGRPDMACFKFIDAIDSGRPITKFGDGSMIREFTFISDIVEGVLAAIELPRRKEKGVIKVNLGGGSCHTLNEFIDTIETELGRKAVIQQMPVQPGDVFMTSADQGLAKKVLNFNPRGDILILRQYRDNIARSEVQAFGNRVIATKEARERGPVVTVGSAHFVNVPFGDITLVAATKDNANCALIVKFLYKFVDLLRAYLGGNTLDENQIRKNFVLIYELLDEVLDFGYPQIMEADILKKYITQGSAKNVVDLNDTEQLKKITVAATGATSWRAEGIKYKKNEVYIDVVESVNCLVSSRGTLLRADVQGQVMVKCMLSGTPECKFGMNDKLVMNRDGQTYGATAAAGGPSNDRGIALDDVRFHQCVRLSKFDTERAITFIPPDGVFELMSYRITENISCPFKITPVVLERGRNKIEVNLKLKAVFDKSIFATNVVVKIPVPKNAATANIRQCTMGKTKYEATEDALMWRIKKFPGMVEATLLAEVDLVSTVEEKPWSKPPISLDFVVPMFTASGLRVRFLRVQEKSNYKPVKWIRYITKAGQTPLLSGGDTVSPSAASPVVNHRSRDVCGEEAHSIEMQRFMGTAQSEDGSIQADKDGLVVPVSTETDTTDCGAMGTTIGSPRVSTPTSSVSVAGTDRMCFICLEGPGGECGDLVSCCDRCYAHVHRGCWAEWRQNQRMTALRSRLTGLRPSGTDPFLCSICKTGQACVDGESHDVAWLAAVTGTRSSRGRQSPWEVLGSFGARSDISSDSDEDDDLFADSEGVEDSPVCSPWLAAINFAALMLFAVFTPLGINLGWGSTGDVILVGFVGLYQFYAIEAVIVAIAHRRYVQRMRARRRGSTGETPSADLQPPVVLPESADLEAADPRRAWLLQVESE</sequence>
<dbReference type="SUPFAM" id="SSF51735">
    <property type="entry name" value="NAD(P)-binding Rossmann-fold domains"/>
    <property type="match status" value="1"/>
</dbReference>
<evidence type="ECO:0000256" key="13">
    <source>
        <dbReference type="ARBA" id="ARBA00023136"/>
    </source>
</evidence>
<evidence type="ECO:0000256" key="12">
    <source>
        <dbReference type="ARBA" id="ARBA00023014"/>
    </source>
</evidence>
<dbReference type="Pfam" id="PF00355">
    <property type="entry name" value="Rieske"/>
    <property type="match status" value="1"/>
</dbReference>
<protein>
    <submittedName>
        <fullName evidence="19">Apoptosis-inducing factor 3</fullName>
    </submittedName>
</protein>
<dbReference type="InterPro" id="IPR036168">
    <property type="entry name" value="AP2_Mu_C_sf"/>
</dbReference>
<dbReference type="PROSITE" id="PS51296">
    <property type="entry name" value="RIESKE"/>
    <property type="match status" value="1"/>
</dbReference>
<feature type="region of interest" description="Disordered" evidence="15">
    <location>
        <begin position="83"/>
        <end position="134"/>
    </location>
</feature>
<evidence type="ECO:0000256" key="5">
    <source>
        <dbReference type="ARBA" id="ARBA00022583"/>
    </source>
</evidence>
<dbReference type="CDD" id="cd14836">
    <property type="entry name" value="AP2_Mu_N"/>
    <property type="match status" value="1"/>
</dbReference>
<dbReference type="Pfam" id="PF14759">
    <property type="entry name" value="Reductase_C"/>
    <property type="match status" value="1"/>
</dbReference>
<reference evidence="19 20" key="1">
    <citation type="submission" date="2020-04" db="EMBL/GenBank/DDBJ databases">
        <title>Perkinsus olseni comparative genomics.</title>
        <authorList>
            <person name="Bogema D.R."/>
        </authorList>
    </citation>
    <scope>NUCLEOTIDE SEQUENCE [LARGE SCALE GENOMIC DNA]</scope>
    <source>
        <strain evidence="19">ATCC PRA-179</strain>
    </source>
</reference>
<evidence type="ECO:0000256" key="3">
    <source>
        <dbReference type="ARBA" id="ARBA00022448"/>
    </source>
</evidence>
<evidence type="ECO:0000256" key="4">
    <source>
        <dbReference type="ARBA" id="ARBA00022475"/>
    </source>
</evidence>
<dbReference type="Gene3D" id="2.60.40.1170">
    <property type="entry name" value="Mu homology domain, subdomain B"/>
    <property type="match status" value="2"/>
</dbReference>
<dbReference type="PROSITE" id="PS51072">
    <property type="entry name" value="MHD"/>
    <property type="match status" value="1"/>
</dbReference>
<evidence type="ECO:0000259" key="17">
    <source>
        <dbReference type="PROSITE" id="PS51072"/>
    </source>
</evidence>
<dbReference type="GO" id="GO:0051537">
    <property type="term" value="F:2 iron, 2 sulfur cluster binding"/>
    <property type="evidence" value="ECO:0007669"/>
    <property type="project" value="UniProtKB-KW"/>
</dbReference>
<dbReference type="PRINTS" id="PR00314">
    <property type="entry name" value="CLATHRINADPT"/>
</dbReference>
<evidence type="ECO:0000256" key="9">
    <source>
        <dbReference type="ARBA" id="ARBA00022827"/>
    </source>
</evidence>
<dbReference type="SUPFAM" id="SSF64356">
    <property type="entry name" value="SNARE-like"/>
    <property type="match status" value="1"/>
</dbReference>